<name>A0A0B1RX41_OESDE</name>
<keyword evidence="2" id="KW-1185">Reference proteome</keyword>
<evidence type="ECO:0000313" key="1">
    <source>
        <dbReference type="EMBL" id="KHJ76181.1"/>
    </source>
</evidence>
<evidence type="ECO:0000313" key="2">
    <source>
        <dbReference type="Proteomes" id="UP000053660"/>
    </source>
</evidence>
<organism evidence="1 2">
    <name type="scientific">Oesophagostomum dentatum</name>
    <name type="common">Nodular worm</name>
    <dbReference type="NCBI Taxonomy" id="61180"/>
    <lineage>
        <taxon>Eukaryota</taxon>
        <taxon>Metazoa</taxon>
        <taxon>Ecdysozoa</taxon>
        <taxon>Nematoda</taxon>
        <taxon>Chromadorea</taxon>
        <taxon>Rhabditida</taxon>
        <taxon>Rhabditina</taxon>
        <taxon>Rhabditomorpha</taxon>
        <taxon>Strongyloidea</taxon>
        <taxon>Strongylidae</taxon>
        <taxon>Oesophagostomum</taxon>
    </lineage>
</organism>
<proteinExistence type="predicted"/>
<protein>
    <submittedName>
        <fullName evidence="1">Uncharacterized protein</fullName>
    </submittedName>
</protein>
<dbReference type="AlphaFoldDB" id="A0A0B1RX41"/>
<sequence>MRHLNSPSDSLLEVLRQPWNQLGYHRPHPQLICEGRNRETCSV</sequence>
<dbReference type="Proteomes" id="UP000053660">
    <property type="component" value="Unassembled WGS sequence"/>
</dbReference>
<gene>
    <name evidence="1" type="ORF">OESDEN_24199</name>
</gene>
<dbReference type="EMBL" id="KN612011">
    <property type="protein sequence ID" value="KHJ76181.1"/>
    <property type="molecule type" value="Genomic_DNA"/>
</dbReference>
<reference evidence="1 2" key="1">
    <citation type="submission" date="2014-03" db="EMBL/GenBank/DDBJ databases">
        <title>Draft genome of the hookworm Oesophagostomum dentatum.</title>
        <authorList>
            <person name="Mitreva M."/>
        </authorList>
    </citation>
    <scope>NUCLEOTIDE SEQUENCE [LARGE SCALE GENOMIC DNA]</scope>
    <source>
        <strain evidence="1 2">OD-Hann</strain>
    </source>
</reference>
<accession>A0A0B1RX41</accession>